<feature type="region of interest" description="Disordered" evidence="1">
    <location>
        <begin position="511"/>
        <end position="569"/>
    </location>
</feature>
<evidence type="ECO:0000313" key="4">
    <source>
        <dbReference type="RefSeq" id="XP_003399976.2"/>
    </source>
</evidence>
<dbReference type="GO" id="GO:0008608">
    <property type="term" value="P:attachment of spindle microtubules to kinetochore"/>
    <property type="evidence" value="ECO:0007669"/>
    <property type="project" value="InterPro"/>
</dbReference>
<dbReference type="SUPFAM" id="SSF56112">
    <property type="entry name" value="Protein kinase-like (PK-like)"/>
    <property type="match status" value="1"/>
</dbReference>
<feature type="region of interest" description="Disordered" evidence="1">
    <location>
        <begin position="642"/>
        <end position="667"/>
    </location>
</feature>
<feature type="domain" description="Protein kinase" evidence="2">
    <location>
        <begin position="195"/>
        <end position="481"/>
    </location>
</feature>
<feature type="compositionally biased region" description="Polar residues" evidence="1">
    <location>
        <begin position="518"/>
        <end position="534"/>
    </location>
</feature>
<feature type="compositionally biased region" description="Polar residues" evidence="1">
    <location>
        <begin position="642"/>
        <end position="660"/>
    </location>
</feature>
<dbReference type="AlphaFoldDB" id="A0A9B0F5M1"/>
<dbReference type="InterPro" id="IPR000719">
    <property type="entry name" value="Prot_kinase_dom"/>
</dbReference>
<dbReference type="PANTHER" id="PTHR23060:SF3">
    <property type="entry name" value="TESTIS EXPRESSED 14, INTERCELLULAR BRIDGE FORMING FACTOR"/>
    <property type="match status" value="1"/>
</dbReference>
<dbReference type="Gene3D" id="1.10.510.10">
    <property type="entry name" value="Transferase(Phosphotransferase) domain 1"/>
    <property type="match status" value="1"/>
</dbReference>
<dbReference type="OrthoDB" id="5962695at2759"/>
<organism evidence="3 4">
    <name type="scientific">Bombus terrestris</name>
    <name type="common">Buff-tailed bumblebee</name>
    <name type="synonym">Apis terrestris</name>
    <dbReference type="NCBI Taxonomy" id="30195"/>
    <lineage>
        <taxon>Eukaryota</taxon>
        <taxon>Metazoa</taxon>
        <taxon>Ecdysozoa</taxon>
        <taxon>Arthropoda</taxon>
        <taxon>Hexapoda</taxon>
        <taxon>Insecta</taxon>
        <taxon>Pterygota</taxon>
        <taxon>Neoptera</taxon>
        <taxon>Endopterygota</taxon>
        <taxon>Hymenoptera</taxon>
        <taxon>Apocrita</taxon>
        <taxon>Aculeata</taxon>
        <taxon>Apoidea</taxon>
        <taxon>Anthophila</taxon>
        <taxon>Apidae</taxon>
        <taxon>Bombus</taxon>
        <taxon>Bombus</taxon>
    </lineage>
</organism>
<reference evidence="4" key="1">
    <citation type="submission" date="2025-08" db="UniProtKB">
        <authorList>
            <consortium name="RefSeq"/>
        </authorList>
    </citation>
    <scope>IDENTIFICATION</scope>
</reference>
<dbReference type="Pfam" id="PF07714">
    <property type="entry name" value="PK_Tyr_Ser-Thr"/>
    <property type="match status" value="1"/>
</dbReference>
<dbReference type="GO" id="GO:0051306">
    <property type="term" value="P:mitotic sister chromatid separation"/>
    <property type="evidence" value="ECO:0007669"/>
    <property type="project" value="InterPro"/>
</dbReference>
<dbReference type="Proteomes" id="UP000835206">
    <property type="component" value="Chromosome 12"/>
</dbReference>
<sequence length="1182" mass="134742">MIGIPHWSGCSRLRSKDTQGYEKSWQDIDSGDQRVVVARLGFTENGKQADSRVVRSVRSECRYDTSTSTSASAGQSVVSCEKQANQLDSYASRSNFVFTVIIGIVVFTCHFIQTNLHTVGRCATCAMGMMGMFKWLRKDTIQRDRNDWNLAQKQNGLNNESYRNALQAFIDRRRISGDVDIETPCSPDKKRADLLAKNNNNKSGNERNIRESKSIVPGVPHILAPEIFEIGWIAGTEDRYLELIFAEWQNTRVSLKRHSHPECKDAVRADLDVLSEIRHPNVLLLMASTFTDDHGLVSIFESIDCTLYHYMHDQGERLTLQNIAKCGGRLSDALRHSHMRGYVHSAINSHCVYLASNGVVKLGGWELAMHINSPKPEREYEERLRNEIFHWQAPELFHSYEPYKQSDVYGLALLIWEMCTTCVPWSGHSKADVERQYVHWKRGVIMDLYDFPPLLHNLLDAGLQLDVNKRTMDMDRMRRFLQRLETQYEREQPVYVNQCVNNNNEAENIYISPMKSPMSKNKGSKLTKSVSAKQLSHPAISPDSSSRQQHSYSRKSIPKQNSNQKVTPDIEEINFFADDVKGNTRNDIEKNTNIISNLKNSYKKINHPTTNVEVSNIRNEEFNAQEISQPWNNTYRKVKAQQEATESKTTSVYSSPLLESSDNESYKDARTNLKRVKETLANKKQHFFYGTESSLTSPNMSPTSKMITNVKSKAYEPHKPASHKTSLEPKYSKSPNQYDPIYLKSTFQQYRKIPYLNTPEGIKGAIIQPQVLNPNPQTFFETSLWRKEKLICLSKMRKMHNDESPRYLAEQIDDSDILSTEATTKNQTGKLTESISINNNITYVVNKNSDATKTETSLGGSEQVYENINNSTSATGLQSEPLRVLKDALDRATKIVRSVTPNSNDSCPSPTFKNSYRDFEVNLGDNQAKKDIFENLYDLQNNRDDEEIRAIERSTTKDKSFLFDKSNVNNPMISNETQSESSNNNGISLTTLGTSLENYSHSYDTTNNRNFVCESIAETSNEFNAMYIDTISEEKKAESLDNKVISIKENAKASETAQKSEISVQESDVEIKLEIKENEQKSAMSNLDFTFMNDSTKYRNCKTCHHSNLPRRRSLPATLNQLRIANNSALGKLPIRRGDIPDNTIEDLYIDDEFGDELNINMVLLHDSLLLDEDFLSEVSEQ</sequence>
<dbReference type="InterPro" id="IPR039339">
    <property type="entry name" value="Tex14"/>
</dbReference>
<dbReference type="GO" id="GO:0007140">
    <property type="term" value="P:male meiotic nuclear division"/>
    <property type="evidence" value="ECO:0007669"/>
    <property type="project" value="InterPro"/>
</dbReference>
<accession>A0A9B0F5M1</accession>
<dbReference type="GeneID" id="100647703"/>
<dbReference type="InterPro" id="IPR011009">
    <property type="entry name" value="Kinase-like_dom_sf"/>
</dbReference>
<dbReference type="GO" id="GO:0007094">
    <property type="term" value="P:mitotic spindle assembly checkpoint signaling"/>
    <property type="evidence" value="ECO:0007669"/>
    <property type="project" value="InterPro"/>
</dbReference>
<dbReference type="RefSeq" id="XP_003399976.2">
    <property type="nucleotide sequence ID" value="XM_003399928.4"/>
</dbReference>
<dbReference type="GO" id="GO:0000776">
    <property type="term" value="C:kinetochore"/>
    <property type="evidence" value="ECO:0007669"/>
    <property type="project" value="TreeGrafter"/>
</dbReference>
<dbReference type="GO" id="GO:0030496">
    <property type="term" value="C:midbody"/>
    <property type="evidence" value="ECO:0007669"/>
    <property type="project" value="TreeGrafter"/>
</dbReference>
<dbReference type="GO" id="GO:0005524">
    <property type="term" value="F:ATP binding"/>
    <property type="evidence" value="ECO:0007669"/>
    <property type="project" value="InterPro"/>
</dbReference>
<dbReference type="PANTHER" id="PTHR23060">
    <property type="entry name" value="TESTIS EXPRESSED GENE 14"/>
    <property type="match status" value="1"/>
</dbReference>
<dbReference type="KEGG" id="bter:100647703"/>
<dbReference type="GO" id="GO:0045171">
    <property type="term" value="C:intercellular bridge"/>
    <property type="evidence" value="ECO:0007669"/>
    <property type="project" value="TreeGrafter"/>
</dbReference>
<gene>
    <name evidence="4" type="primary">LOC100647703</name>
</gene>
<name>A0A9B0F5M1_BOMTE</name>
<evidence type="ECO:0000256" key="1">
    <source>
        <dbReference type="SAM" id="MobiDB-lite"/>
    </source>
</evidence>
<evidence type="ECO:0000313" key="3">
    <source>
        <dbReference type="Proteomes" id="UP000835206"/>
    </source>
</evidence>
<keyword evidence="3" id="KW-1185">Reference proteome</keyword>
<dbReference type="InterPro" id="IPR001245">
    <property type="entry name" value="Ser-Thr/Tyr_kinase_cat_dom"/>
</dbReference>
<dbReference type="PROSITE" id="PS50011">
    <property type="entry name" value="PROTEIN_KINASE_DOM"/>
    <property type="match status" value="1"/>
</dbReference>
<feature type="compositionally biased region" description="Polar residues" evidence="1">
    <location>
        <begin position="542"/>
        <end position="551"/>
    </location>
</feature>
<dbReference type="GO" id="GO:0004672">
    <property type="term" value="F:protein kinase activity"/>
    <property type="evidence" value="ECO:0007669"/>
    <property type="project" value="InterPro"/>
</dbReference>
<proteinExistence type="predicted"/>
<evidence type="ECO:0000259" key="2">
    <source>
        <dbReference type="PROSITE" id="PS50011"/>
    </source>
</evidence>
<protein>
    <submittedName>
        <fullName evidence="4">Uncharacterized protein LOC100647703 isoform X1</fullName>
    </submittedName>
</protein>
<dbReference type="SMART" id="SM00220">
    <property type="entry name" value="S_TKc"/>
    <property type="match status" value="1"/>
</dbReference>
<dbReference type="GO" id="GO:0043063">
    <property type="term" value="P:intercellular bridge organization"/>
    <property type="evidence" value="ECO:0007669"/>
    <property type="project" value="InterPro"/>
</dbReference>